<dbReference type="EMBL" id="MU006564">
    <property type="protein sequence ID" value="KAF2750528.1"/>
    <property type="molecule type" value="Genomic_DNA"/>
</dbReference>
<dbReference type="InterPro" id="IPR000210">
    <property type="entry name" value="BTB/POZ_dom"/>
</dbReference>
<dbReference type="SUPFAM" id="SSF54695">
    <property type="entry name" value="POZ domain"/>
    <property type="match status" value="1"/>
</dbReference>
<keyword evidence="3" id="KW-1185">Reference proteome</keyword>
<dbReference type="AlphaFoldDB" id="A0A6A6VIT0"/>
<organism evidence="2 3">
    <name type="scientific">Sporormia fimetaria CBS 119925</name>
    <dbReference type="NCBI Taxonomy" id="1340428"/>
    <lineage>
        <taxon>Eukaryota</taxon>
        <taxon>Fungi</taxon>
        <taxon>Dikarya</taxon>
        <taxon>Ascomycota</taxon>
        <taxon>Pezizomycotina</taxon>
        <taxon>Dothideomycetes</taxon>
        <taxon>Pleosporomycetidae</taxon>
        <taxon>Pleosporales</taxon>
        <taxon>Sporormiaceae</taxon>
        <taxon>Sporormia</taxon>
    </lineage>
</organism>
<dbReference type="OrthoDB" id="1022638at2759"/>
<name>A0A6A6VIT0_9PLEO</name>
<dbReference type="Pfam" id="PF00651">
    <property type="entry name" value="BTB"/>
    <property type="match status" value="1"/>
</dbReference>
<evidence type="ECO:0000259" key="1">
    <source>
        <dbReference type="PROSITE" id="PS50097"/>
    </source>
</evidence>
<dbReference type="PROSITE" id="PS50097">
    <property type="entry name" value="BTB"/>
    <property type="match status" value="1"/>
</dbReference>
<evidence type="ECO:0000313" key="3">
    <source>
        <dbReference type="Proteomes" id="UP000799440"/>
    </source>
</evidence>
<gene>
    <name evidence="2" type="ORF">M011DRAFT_456393</name>
</gene>
<feature type="domain" description="BTB" evidence="1">
    <location>
        <begin position="20"/>
        <end position="89"/>
    </location>
</feature>
<reference evidence="2" key="1">
    <citation type="journal article" date="2020" name="Stud. Mycol.">
        <title>101 Dothideomycetes genomes: a test case for predicting lifestyles and emergence of pathogens.</title>
        <authorList>
            <person name="Haridas S."/>
            <person name="Albert R."/>
            <person name="Binder M."/>
            <person name="Bloem J."/>
            <person name="Labutti K."/>
            <person name="Salamov A."/>
            <person name="Andreopoulos B."/>
            <person name="Baker S."/>
            <person name="Barry K."/>
            <person name="Bills G."/>
            <person name="Bluhm B."/>
            <person name="Cannon C."/>
            <person name="Castanera R."/>
            <person name="Culley D."/>
            <person name="Daum C."/>
            <person name="Ezra D."/>
            <person name="Gonzalez J."/>
            <person name="Henrissat B."/>
            <person name="Kuo A."/>
            <person name="Liang C."/>
            <person name="Lipzen A."/>
            <person name="Lutzoni F."/>
            <person name="Magnuson J."/>
            <person name="Mondo S."/>
            <person name="Nolan M."/>
            <person name="Ohm R."/>
            <person name="Pangilinan J."/>
            <person name="Park H.-J."/>
            <person name="Ramirez L."/>
            <person name="Alfaro M."/>
            <person name="Sun H."/>
            <person name="Tritt A."/>
            <person name="Yoshinaga Y."/>
            <person name="Zwiers L.-H."/>
            <person name="Turgeon B."/>
            <person name="Goodwin S."/>
            <person name="Spatafora J."/>
            <person name="Crous P."/>
            <person name="Grigoriev I."/>
        </authorList>
    </citation>
    <scope>NUCLEOTIDE SEQUENCE</scope>
    <source>
        <strain evidence="2">CBS 119925</strain>
    </source>
</reference>
<sequence>MEDILRVVPADDVVNFEQSSLLTVTVQSTGYYRDREFTVEEQLLTSRSKFFRKAVNDNGGGIVTLYDADCDVFRKYLSLVYRNKLPIHPGFAIKSEEDKATMSDQVVEELLDIYLLAEQIEDTTAKNSIVTYLYKTMGHEPLAHHPSGRVISGFYNGIFTSDNKCRKLLVDKRLFWAGSDYHFHDIYQLFADYPPEYMRDLLARALNQTDQLKSHAKLAFELGEYLEDTEED</sequence>
<protein>
    <recommendedName>
        <fullName evidence="1">BTB domain-containing protein</fullName>
    </recommendedName>
</protein>
<evidence type="ECO:0000313" key="2">
    <source>
        <dbReference type="EMBL" id="KAF2750528.1"/>
    </source>
</evidence>
<proteinExistence type="predicted"/>
<dbReference type="InterPro" id="IPR011333">
    <property type="entry name" value="SKP1/BTB/POZ_sf"/>
</dbReference>
<accession>A0A6A6VIT0</accession>
<dbReference type="Gene3D" id="3.30.710.10">
    <property type="entry name" value="Potassium Channel Kv1.1, Chain A"/>
    <property type="match status" value="1"/>
</dbReference>
<dbReference type="Proteomes" id="UP000799440">
    <property type="component" value="Unassembled WGS sequence"/>
</dbReference>